<dbReference type="EnsemblPlants" id="Pp3c18_13480V3.1">
    <property type="protein sequence ID" value="PAC:32981068.CDS.1"/>
    <property type="gene ID" value="Pp3c18_13480"/>
</dbReference>
<keyword evidence="3" id="KW-1185">Reference proteome</keyword>
<dbReference type="PaxDb" id="3218-PP1S3_479V6.1"/>
<evidence type="ECO:0000313" key="3">
    <source>
        <dbReference type="Proteomes" id="UP000006727"/>
    </source>
</evidence>
<dbReference type="EMBL" id="ABEU02000018">
    <property type="protein sequence ID" value="PNR35190.1"/>
    <property type="molecule type" value="Genomic_DNA"/>
</dbReference>
<name>A0A2K1J0Y4_PHYPA</name>
<accession>A0A2K1J0Y4</accession>
<proteinExistence type="predicted"/>
<organism evidence="1">
    <name type="scientific">Physcomitrium patens</name>
    <name type="common">Spreading-leaved earth moss</name>
    <name type="synonym">Physcomitrella patens</name>
    <dbReference type="NCBI Taxonomy" id="3218"/>
    <lineage>
        <taxon>Eukaryota</taxon>
        <taxon>Viridiplantae</taxon>
        <taxon>Streptophyta</taxon>
        <taxon>Embryophyta</taxon>
        <taxon>Bryophyta</taxon>
        <taxon>Bryophytina</taxon>
        <taxon>Bryopsida</taxon>
        <taxon>Funariidae</taxon>
        <taxon>Funariales</taxon>
        <taxon>Funariaceae</taxon>
        <taxon>Physcomitrium</taxon>
    </lineage>
</organism>
<reference evidence="2" key="3">
    <citation type="submission" date="2020-12" db="UniProtKB">
        <authorList>
            <consortium name="EnsemblPlants"/>
        </authorList>
    </citation>
    <scope>IDENTIFICATION</scope>
</reference>
<dbReference type="InParanoid" id="A0A2K1J0Y4"/>
<protein>
    <submittedName>
        <fullName evidence="1 2">Uncharacterized protein</fullName>
    </submittedName>
</protein>
<evidence type="ECO:0000313" key="1">
    <source>
        <dbReference type="EMBL" id="PNR35190.1"/>
    </source>
</evidence>
<sequence length="108" mass="11979">MNTPLPQTSLSCIVCSLKHPHHIALLFFTLVPPTSPIIFSDNRGTLGEELVVTVQTLQPASARWCDARVFRHHASLDVMKTLLACILVATWTHSHSESLPTVRIRLDA</sequence>
<reference evidence="1 3" key="2">
    <citation type="journal article" date="2018" name="Plant J.">
        <title>The Physcomitrella patens chromosome-scale assembly reveals moss genome structure and evolution.</title>
        <authorList>
            <person name="Lang D."/>
            <person name="Ullrich K.K."/>
            <person name="Murat F."/>
            <person name="Fuchs J."/>
            <person name="Jenkins J."/>
            <person name="Haas F.B."/>
            <person name="Piednoel M."/>
            <person name="Gundlach H."/>
            <person name="Van Bel M."/>
            <person name="Meyberg R."/>
            <person name="Vives C."/>
            <person name="Morata J."/>
            <person name="Symeonidi A."/>
            <person name="Hiss M."/>
            <person name="Muchero W."/>
            <person name="Kamisugi Y."/>
            <person name="Saleh O."/>
            <person name="Blanc G."/>
            <person name="Decker E.L."/>
            <person name="van Gessel N."/>
            <person name="Grimwood J."/>
            <person name="Hayes R.D."/>
            <person name="Graham S.W."/>
            <person name="Gunter L.E."/>
            <person name="McDaniel S.F."/>
            <person name="Hoernstein S.N.W."/>
            <person name="Larsson A."/>
            <person name="Li F.W."/>
            <person name="Perroud P.F."/>
            <person name="Phillips J."/>
            <person name="Ranjan P."/>
            <person name="Rokshar D.S."/>
            <person name="Rothfels C.J."/>
            <person name="Schneider L."/>
            <person name="Shu S."/>
            <person name="Stevenson D.W."/>
            <person name="Thummler F."/>
            <person name="Tillich M."/>
            <person name="Villarreal Aguilar J.C."/>
            <person name="Widiez T."/>
            <person name="Wong G.K."/>
            <person name="Wymore A."/>
            <person name="Zhang Y."/>
            <person name="Zimmer A.D."/>
            <person name="Quatrano R.S."/>
            <person name="Mayer K.F.X."/>
            <person name="Goodstein D."/>
            <person name="Casacuberta J.M."/>
            <person name="Vandepoele K."/>
            <person name="Reski R."/>
            <person name="Cuming A.C."/>
            <person name="Tuskan G.A."/>
            <person name="Maumus F."/>
            <person name="Salse J."/>
            <person name="Schmutz J."/>
            <person name="Rensing S.A."/>
        </authorList>
    </citation>
    <scope>NUCLEOTIDE SEQUENCE [LARGE SCALE GENOMIC DNA]</scope>
    <source>
        <strain evidence="2 3">cv. Gransden 2004</strain>
    </source>
</reference>
<gene>
    <name evidence="1" type="ORF">PHYPA_023089</name>
</gene>
<dbReference type="Gramene" id="Pp3c18_13480V3.2">
    <property type="protein sequence ID" value="PAC:32981069.CDS.1"/>
    <property type="gene ID" value="Pp3c18_13480"/>
</dbReference>
<dbReference type="Gramene" id="Pp3c18_13480V3.1">
    <property type="protein sequence ID" value="PAC:32981068.CDS.1"/>
    <property type="gene ID" value="Pp3c18_13480"/>
</dbReference>
<evidence type="ECO:0000313" key="2">
    <source>
        <dbReference type="EnsemblPlants" id="PAC:32981068.CDS.1"/>
    </source>
</evidence>
<reference evidence="1 3" key="1">
    <citation type="journal article" date="2008" name="Science">
        <title>The Physcomitrella genome reveals evolutionary insights into the conquest of land by plants.</title>
        <authorList>
            <person name="Rensing S."/>
            <person name="Lang D."/>
            <person name="Zimmer A."/>
            <person name="Terry A."/>
            <person name="Salamov A."/>
            <person name="Shapiro H."/>
            <person name="Nishiyama T."/>
            <person name="Perroud P.-F."/>
            <person name="Lindquist E."/>
            <person name="Kamisugi Y."/>
            <person name="Tanahashi T."/>
            <person name="Sakakibara K."/>
            <person name="Fujita T."/>
            <person name="Oishi K."/>
            <person name="Shin-I T."/>
            <person name="Kuroki Y."/>
            <person name="Toyoda A."/>
            <person name="Suzuki Y."/>
            <person name="Hashimoto A."/>
            <person name="Yamaguchi K."/>
            <person name="Sugano A."/>
            <person name="Kohara Y."/>
            <person name="Fujiyama A."/>
            <person name="Anterola A."/>
            <person name="Aoki S."/>
            <person name="Ashton N."/>
            <person name="Barbazuk W.B."/>
            <person name="Barker E."/>
            <person name="Bennetzen J."/>
            <person name="Bezanilla M."/>
            <person name="Blankenship R."/>
            <person name="Cho S.H."/>
            <person name="Dutcher S."/>
            <person name="Estelle M."/>
            <person name="Fawcett J.A."/>
            <person name="Gundlach H."/>
            <person name="Hanada K."/>
            <person name="Heyl A."/>
            <person name="Hicks K.A."/>
            <person name="Hugh J."/>
            <person name="Lohr M."/>
            <person name="Mayer K."/>
            <person name="Melkozernov A."/>
            <person name="Murata T."/>
            <person name="Nelson D."/>
            <person name="Pils B."/>
            <person name="Prigge M."/>
            <person name="Reiss B."/>
            <person name="Renner T."/>
            <person name="Rombauts S."/>
            <person name="Rushton P."/>
            <person name="Sanderfoot A."/>
            <person name="Schween G."/>
            <person name="Shiu S.-H."/>
            <person name="Stueber K."/>
            <person name="Theodoulou F.L."/>
            <person name="Tu H."/>
            <person name="Van de Peer Y."/>
            <person name="Verrier P.J."/>
            <person name="Waters E."/>
            <person name="Wood A."/>
            <person name="Yang L."/>
            <person name="Cove D."/>
            <person name="Cuming A."/>
            <person name="Hasebe M."/>
            <person name="Lucas S."/>
            <person name="Mishler D.B."/>
            <person name="Reski R."/>
            <person name="Grigoriev I."/>
            <person name="Quatrano R.S."/>
            <person name="Boore J.L."/>
        </authorList>
    </citation>
    <scope>NUCLEOTIDE SEQUENCE [LARGE SCALE GENOMIC DNA]</scope>
    <source>
        <strain evidence="2 3">cv. Gransden 2004</strain>
    </source>
</reference>
<dbReference type="AlphaFoldDB" id="A0A2K1J0Y4"/>
<dbReference type="Proteomes" id="UP000006727">
    <property type="component" value="Chromosome 18"/>
</dbReference>
<dbReference type="EnsemblPlants" id="Pp3c18_13480V3.2">
    <property type="protein sequence ID" value="PAC:32981069.CDS.1"/>
    <property type="gene ID" value="Pp3c18_13480"/>
</dbReference>